<dbReference type="InterPro" id="IPR044861">
    <property type="entry name" value="IPNS-like_FE2OG_OXY"/>
</dbReference>
<dbReference type="Gene3D" id="2.60.120.330">
    <property type="entry name" value="B-lactam Antibiotic, Isopenicillin N Synthase, Chain"/>
    <property type="match status" value="1"/>
</dbReference>
<dbReference type="PANTHER" id="PTHR47991">
    <property type="entry name" value="OXOGLUTARATE/IRON-DEPENDENT DIOXYGENASE"/>
    <property type="match status" value="1"/>
</dbReference>
<reference evidence="4 5" key="1">
    <citation type="journal article" date="2017" name="Mol. Plant">
        <title>The Genome of Medicinal Plant Macleaya cordata Provides New Insights into Benzylisoquinoline Alkaloids Metabolism.</title>
        <authorList>
            <person name="Liu X."/>
            <person name="Liu Y."/>
            <person name="Huang P."/>
            <person name="Ma Y."/>
            <person name="Qing Z."/>
            <person name="Tang Q."/>
            <person name="Cao H."/>
            <person name="Cheng P."/>
            <person name="Zheng Y."/>
            <person name="Yuan Z."/>
            <person name="Zhou Y."/>
            <person name="Liu J."/>
            <person name="Tang Z."/>
            <person name="Zhuo Y."/>
            <person name="Zhang Y."/>
            <person name="Yu L."/>
            <person name="Huang J."/>
            <person name="Yang P."/>
            <person name="Peng Q."/>
            <person name="Zhang J."/>
            <person name="Jiang W."/>
            <person name="Zhang Z."/>
            <person name="Lin K."/>
            <person name="Ro D.K."/>
            <person name="Chen X."/>
            <person name="Xiong X."/>
            <person name="Shang Y."/>
            <person name="Huang S."/>
            <person name="Zeng J."/>
        </authorList>
    </citation>
    <scope>NUCLEOTIDE SEQUENCE [LARGE SCALE GENOMIC DNA]</scope>
    <source>
        <strain evidence="5">cv. BLH2017</strain>
        <tissue evidence="4">Root</tissue>
    </source>
</reference>
<keyword evidence="5" id="KW-1185">Reference proteome</keyword>
<dbReference type="Pfam" id="PF03171">
    <property type="entry name" value="2OG-FeII_Oxy"/>
    <property type="match status" value="1"/>
</dbReference>
<name>A0A200PQV9_MACCD</name>
<keyword evidence="4" id="KW-0560">Oxidoreductase</keyword>
<dbReference type="SUPFAM" id="SSF51197">
    <property type="entry name" value="Clavaminate synthase-like"/>
    <property type="match status" value="1"/>
</dbReference>
<feature type="domain" description="Fe2OG dioxygenase" evidence="3">
    <location>
        <begin position="20"/>
        <end position="120"/>
    </location>
</feature>
<protein>
    <submittedName>
        <fullName evidence="4">Oxoglutarate/iron-dependent dioxygenase</fullName>
    </submittedName>
</protein>
<organism evidence="4 5">
    <name type="scientific">Macleaya cordata</name>
    <name type="common">Five-seeded plume-poppy</name>
    <name type="synonym">Bocconia cordata</name>
    <dbReference type="NCBI Taxonomy" id="56857"/>
    <lineage>
        <taxon>Eukaryota</taxon>
        <taxon>Viridiplantae</taxon>
        <taxon>Streptophyta</taxon>
        <taxon>Embryophyta</taxon>
        <taxon>Tracheophyta</taxon>
        <taxon>Spermatophyta</taxon>
        <taxon>Magnoliopsida</taxon>
        <taxon>Ranunculales</taxon>
        <taxon>Papaveraceae</taxon>
        <taxon>Papaveroideae</taxon>
        <taxon>Macleaya</taxon>
    </lineage>
</organism>
<keyword evidence="4" id="KW-0223">Dioxygenase</keyword>
<gene>
    <name evidence="4" type="ORF">BVC80_9087g97</name>
</gene>
<dbReference type="AlphaFoldDB" id="A0A200PQV9"/>
<dbReference type="InterPro" id="IPR027443">
    <property type="entry name" value="IPNS-like_sf"/>
</dbReference>
<dbReference type="OMA" id="AMAMYYY"/>
<accession>A0A200PQV9</accession>
<dbReference type="InParanoid" id="A0A200PQV9"/>
<evidence type="ECO:0000259" key="3">
    <source>
        <dbReference type="PROSITE" id="PS51471"/>
    </source>
</evidence>
<dbReference type="InterPro" id="IPR050295">
    <property type="entry name" value="Plant_2OG-oxidoreductases"/>
</dbReference>
<dbReference type="OrthoDB" id="288590at2759"/>
<comment type="caution">
    <text evidence="4">The sequence shown here is derived from an EMBL/GenBank/DDBJ whole genome shotgun (WGS) entry which is preliminary data.</text>
</comment>
<dbReference type="EMBL" id="MVGT01004291">
    <property type="protein sequence ID" value="OVA00596.1"/>
    <property type="molecule type" value="Genomic_DNA"/>
</dbReference>
<evidence type="ECO:0000256" key="2">
    <source>
        <dbReference type="ARBA" id="ARBA00023004"/>
    </source>
</evidence>
<dbReference type="GO" id="GO:0051213">
    <property type="term" value="F:dioxygenase activity"/>
    <property type="evidence" value="ECO:0007669"/>
    <property type="project" value="UniProtKB-KW"/>
</dbReference>
<evidence type="ECO:0000313" key="4">
    <source>
        <dbReference type="EMBL" id="OVA00596.1"/>
    </source>
</evidence>
<dbReference type="InterPro" id="IPR005123">
    <property type="entry name" value="Oxoglu/Fe-dep_dioxygenase_dom"/>
</dbReference>
<keyword evidence="2" id="KW-0408">Iron</keyword>
<dbReference type="PROSITE" id="PS51471">
    <property type="entry name" value="FE2OG_OXY"/>
    <property type="match status" value="1"/>
</dbReference>
<dbReference type="GO" id="GO:0046872">
    <property type="term" value="F:metal ion binding"/>
    <property type="evidence" value="ECO:0007669"/>
    <property type="project" value="UniProtKB-KW"/>
</dbReference>
<proteinExistence type="predicted"/>
<sequence length="179" mass="20105">MAKALNMDSKEMMRELFSNGLQGTRINYYPPCSKAQHVLGFSPHSDADALTIVLQINEIEGLQIRKDGKWISVKPMPHAFVVNVGDMMEIVSNGVYRSIEHRAVVNSTKERLSIATFYNANVDAELGPARSLIDPPHKPALFRRVTVEKYLEDFFGRKLDGKSYLDFMRIGNAEGNNSS</sequence>
<dbReference type="Proteomes" id="UP000195402">
    <property type="component" value="Unassembled WGS sequence"/>
</dbReference>
<evidence type="ECO:0000256" key="1">
    <source>
        <dbReference type="ARBA" id="ARBA00022723"/>
    </source>
</evidence>
<keyword evidence="1" id="KW-0479">Metal-binding</keyword>
<evidence type="ECO:0000313" key="5">
    <source>
        <dbReference type="Proteomes" id="UP000195402"/>
    </source>
</evidence>
<dbReference type="STRING" id="56857.A0A200PQV9"/>